<proteinExistence type="predicted"/>
<comment type="caution">
    <text evidence="1">The sequence shown here is derived from an EMBL/GenBank/DDBJ whole genome shotgun (WGS) entry which is preliminary data.</text>
</comment>
<dbReference type="Proteomes" id="UP000886381">
    <property type="component" value="Unassembled WGS sequence"/>
</dbReference>
<dbReference type="AlphaFoldDB" id="A0A7V0Q7V4"/>
<evidence type="ECO:0000313" key="1">
    <source>
        <dbReference type="EMBL" id="HDL60026.1"/>
    </source>
</evidence>
<reference evidence="1" key="1">
    <citation type="journal article" date="2020" name="mSystems">
        <title>Genome- and Community-Level Interaction Insights into Carbon Utilization and Element Cycling Functions of Hydrothermarchaeota in Hydrothermal Sediment.</title>
        <authorList>
            <person name="Zhou Z."/>
            <person name="Liu Y."/>
            <person name="Xu W."/>
            <person name="Pan J."/>
            <person name="Luo Z.H."/>
            <person name="Li M."/>
        </authorList>
    </citation>
    <scope>NUCLEOTIDE SEQUENCE [LARGE SCALE GENOMIC DNA]</scope>
    <source>
        <strain evidence="1">HyVt-28</strain>
    </source>
</reference>
<organism evidence="1">
    <name type="scientific">candidate division WOR-3 bacterium</name>
    <dbReference type="NCBI Taxonomy" id="2052148"/>
    <lineage>
        <taxon>Bacteria</taxon>
        <taxon>Bacteria division WOR-3</taxon>
    </lineage>
</organism>
<name>A0A7V0Q7V4_UNCW3</name>
<gene>
    <name evidence="1" type="ORF">ENH14_01065</name>
</gene>
<sequence length="88" mass="10536">MEKETCTSEKLVKFLEEIKNRYDTGGIWISEKMGRRWSFYCGIRPILLFPPVSFSLDERFALFCEKPENLKKDIEKIKPKLKELLYEN</sequence>
<dbReference type="EMBL" id="DRDR01000047">
    <property type="protein sequence ID" value="HDL60026.1"/>
    <property type="molecule type" value="Genomic_DNA"/>
</dbReference>
<protein>
    <submittedName>
        <fullName evidence="1">Uncharacterized protein</fullName>
    </submittedName>
</protein>
<accession>A0A7V0Q7V4</accession>